<feature type="transmembrane region" description="Helical" evidence="2">
    <location>
        <begin position="64"/>
        <end position="84"/>
    </location>
</feature>
<dbReference type="RefSeq" id="WP_150129268.1">
    <property type="nucleotide sequence ID" value="NZ_AP017315.1"/>
</dbReference>
<evidence type="ECO:0000256" key="1">
    <source>
        <dbReference type="ARBA" id="ARBA00007362"/>
    </source>
</evidence>
<feature type="transmembrane region" description="Helical" evidence="2">
    <location>
        <begin position="91"/>
        <end position="111"/>
    </location>
</feature>
<dbReference type="KEGG" id="malk:MalAC0309_2316"/>
<gene>
    <name evidence="4" type="ORF">MalAC0309_2316</name>
</gene>
<dbReference type="GO" id="GO:0016020">
    <property type="term" value="C:membrane"/>
    <property type="evidence" value="ECO:0007669"/>
    <property type="project" value="InterPro"/>
</dbReference>
<sequence>MPGLAFLALVSSVLLGISDYLGGALSRRVPLIIVLLGSQVVASIAIAARLLVDPFRGDLADAVMWGSIAGLAQAVGVAALFRGLAIGTMGVVAPVSALSVLVPVSVGLATGDTIGPLLGAGLAVAVVGSVLATGPEVGRPRPPASGDYGYVAGVRSRRAIQSIVLALIAAAGFGTSQVGLARGAAADLTTTLIMTAVVVLGVYIVALSAWIHVRLRGAAANLHRGRPAMPALVPTRIRGRDAVAIASIGTLVYLANAAYGTAAQAGALSVVAVLASLYPAVVALLSWRLLGERLRAVQTAGVVLVLAGVAAIAAGAAA</sequence>
<evidence type="ECO:0000256" key="2">
    <source>
        <dbReference type="SAM" id="Phobius"/>
    </source>
</evidence>
<dbReference type="OrthoDB" id="68076at2"/>
<protein>
    <recommendedName>
        <fullName evidence="3">EamA domain-containing protein</fullName>
    </recommendedName>
</protein>
<dbReference type="Pfam" id="PF00892">
    <property type="entry name" value="EamA"/>
    <property type="match status" value="1"/>
</dbReference>
<feature type="transmembrane region" description="Helical" evidence="2">
    <location>
        <begin position="6"/>
        <end position="25"/>
    </location>
</feature>
<accession>A0A0U5BS02</accession>
<feature type="transmembrane region" description="Helical" evidence="2">
    <location>
        <begin position="299"/>
        <end position="317"/>
    </location>
</feature>
<feature type="transmembrane region" description="Helical" evidence="2">
    <location>
        <begin position="265"/>
        <end position="287"/>
    </location>
</feature>
<dbReference type="EMBL" id="AP017315">
    <property type="protein sequence ID" value="BAU33158.1"/>
    <property type="molecule type" value="Genomic_DNA"/>
</dbReference>
<feature type="transmembrane region" description="Helical" evidence="2">
    <location>
        <begin position="192"/>
        <end position="213"/>
    </location>
</feature>
<feature type="domain" description="EamA" evidence="3">
    <location>
        <begin position="163"/>
        <end position="312"/>
    </location>
</feature>
<organism evidence="4 5">
    <name type="scientific">Microcella alkaliphila</name>
    <dbReference type="NCBI Taxonomy" id="279828"/>
    <lineage>
        <taxon>Bacteria</taxon>
        <taxon>Bacillati</taxon>
        <taxon>Actinomycetota</taxon>
        <taxon>Actinomycetes</taxon>
        <taxon>Micrococcales</taxon>
        <taxon>Microbacteriaceae</taxon>
        <taxon>Microcella</taxon>
    </lineage>
</organism>
<keyword evidence="2" id="KW-0812">Transmembrane</keyword>
<name>A0A0U5BS02_9MICO</name>
<dbReference type="AlphaFoldDB" id="A0A0U5BS02"/>
<evidence type="ECO:0000313" key="5">
    <source>
        <dbReference type="Proteomes" id="UP000218965"/>
    </source>
</evidence>
<reference evidence="5" key="1">
    <citation type="submission" date="2015-12" db="EMBL/GenBank/DDBJ databases">
        <authorList>
            <person name="Shamseldin A."/>
            <person name="Moawad H."/>
            <person name="Abd El-Rahim W.M."/>
            <person name="Sadowsky M.J."/>
        </authorList>
    </citation>
    <scope>NUCLEOTIDE SEQUENCE [LARGE SCALE GENOMIC DNA]</scope>
    <source>
        <strain evidence="5">JAM AC0309</strain>
    </source>
</reference>
<dbReference type="InterPro" id="IPR037185">
    <property type="entry name" value="EmrE-like"/>
</dbReference>
<proteinExistence type="inferred from homology"/>
<dbReference type="SUPFAM" id="SSF103481">
    <property type="entry name" value="Multidrug resistance efflux transporter EmrE"/>
    <property type="match status" value="1"/>
</dbReference>
<feature type="transmembrane region" description="Helical" evidence="2">
    <location>
        <begin position="32"/>
        <end position="52"/>
    </location>
</feature>
<reference evidence="4 5" key="2">
    <citation type="submission" date="2016-01" db="EMBL/GenBank/DDBJ databases">
        <title>Microcella alkaliphila JAM AC0309 whole genome shotgun sequence.</title>
        <authorList>
            <person name="Kurata A."/>
            <person name="Hirose Y."/>
            <person name="Kishimoto N."/>
            <person name="Kobayashi T."/>
        </authorList>
    </citation>
    <scope>NUCLEOTIDE SEQUENCE [LARGE SCALE GENOMIC DNA]</scope>
    <source>
        <strain evidence="4 5">JAM AC0309</strain>
    </source>
</reference>
<dbReference type="InterPro" id="IPR000620">
    <property type="entry name" value="EamA_dom"/>
</dbReference>
<comment type="similarity">
    <text evidence="1">Belongs to the EamA transporter family.</text>
</comment>
<feature type="transmembrane region" description="Helical" evidence="2">
    <location>
        <begin position="117"/>
        <end position="138"/>
    </location>
</feature>
<evidence type="ECO:0000259" key="3">
    <source>
        <dbReference type="Pfam" id="PF00892"/>
    </source>
</evidence>
<dbReference type="Gene3D" id="1.10.3730.20">
    <property type="match status" value="1"/>
</dbReference>
<feature type="transmembrane region" description="Helical" evidence="2">
    <location>
        <begin position="242"/>
        <end position="259"/>
    </location>
</feature>
<feature type="transmembrane region" description="Helical" evidence="2">
    <location>
        <begin position="159"/>
        <end position="180"/>
    </location>
</feature>
<keyword evidence="2" id="KW-1133">Transmembrane helix</keyword>
<evidence type="ECO:0000313" key="4">
    <source>
        <dbReference type="EMBL" id="BAU33158.1"/>
    </source>
</evidence>
<keyword evidence="2" id="KW-0472">Membrane</keyword>
<dbReference type="Proteomes" id="UP000218965">
    <property type="component" value="Chromosome"/>
</dbReference>